<dbReference type="AlphaFoldDB" id="A0A5E4M8L5"/>
<dbReference type="EMBL" id="CABPRJ010000026">
    <property type="protein sequence ID" value="VVC26152.1"/>
    <property type="molecule type" value="Genomic_DNA"/>
</dbReference>
<gene>
    <name evidence="2" type="ORF">CINCED_3A019277</name>
</gene>
<evidence type="ECO:0000313" key="3">
    <source>
        <dbReference type="Proteomes" id="UP000325440"/>
    </source>
</evidence>
<feature type="compositionally biased region" description="Basic and acidic residues" evidence="1">
    <location>
        <begin position="83"/>
        <end position="100"/>
    </location>
</feature>
<feature type="region of interest" description="Disordered" evidence="1">
    <location>
        <begin position="65"/>
        <end position="100"/>
    </location>
</feature>
<protein>
    <submittedName>
        <fullName evidence="2">Uncharacterized protein</fullName>
    </submittedName>
</protein>
<dbReference type="Proteomes" id="UP000325440">
    <property type="component" value="Unassembled WGS sequence"/>
</dbReference>
<name>A0A5E4M8L5_9HEMI</name>
<keyword evidence="3" id="KW-1185">Reference proteome</keyword>
<accession>A0A5E4M8L5</accession>
<evidence type="ECO:0000313" key="2">
    <source>
        <dbReference type="EMBL" id="VVC26152.1"/>
    </source>
</evidence>
<organism evidence="2 3">
    <name type="scientific">Cinara cedri</name>
    <dbReference type="NCBI Taxonomy" id="506608"/>
    <lineage>
        <taxon>Eukaryota</taxon>
        <taxon>Metazoa</taxon>
        <taxon>Ecdysozoa</taxon>
        <taxon>Arthropoda</taxon>
        <taxon>Hexapoda</taxon>
        <taxon>Insecta</taxon>
        <taxon>Pterygota</taxon>
        <taxon>Neoptera</taxon>
        <taxon>Paraneoptera</taxon>
        <taxon>Hemiptera</taxon>
        <taxon>Sternorrhyncha</taxon>
        <taxon>Aphidomorpha</taxon>
        <taxon>Aphidoidea</taxon>
        <taxon>Aphididae</taxon>
        <taxon>Lachninae</taxon>
        <taxon>Cinara</taxon>
    </lineage>
</organism>
<reference evidence="2 3" key="1">
    <citation type="submission" date="2019-08" db="EMBL/GenBank/DDBJ databases">
        <authorList>
            <person name="Alioto T."/>
            <person name="Alioto T."/>
            <person name="Gomez Garrido J."/>
        </authorList>
    </citation>
    <scope>NUCLEOTIDE SEQUENCE [LARGE SCALE GENOMIC DNA]</scope>
</reference>
<proteinExistence type="predicted"/>
<sequence>MRKKEASRVDYGKEYGWVLDRRVNTLLPSAHNATTRFTNNASVSENCIFSTVLSKHIDKRLTEVNGRGIEKSGHKIRTRTQGHNKDQKASATETKEPERSELDFTAHEKNINTCKNSMVWLIHSKTSDHITNQKNIFNGLTEVEKSIIITMVEEGAPISAIHVGKIVLI</sequence>
<evidence type="ECO:0000256" key="1">
    <source>
        <dbReference type="SAM" id="MobiDB-lite"/>
    </source>
</evidence>